<reference evidence="2" key="1">
    <citation type="submission" date="2021-01" db="EMBL/GenBank/DDBJ databases">
        <authorList>
            <person name="Corre E."/>
            <person name="Pelletier E."/>
            <person name="Niang G."/>
            <person name="Scheremetjew M."/>
            <person name="Finn R."/>
            <person name="Kale V."/>
            <person name="Holt S."/>
            <person name="Cochrane G."/>
            <person name="Meng A."/>
            <person name="Brown T."/>
            <person name="Cohen L."/>
        </authorList>
    </citation>
    <scope>NUCLEOTIDE SEQUENCE</scope>
    <source>
        <strain evidence="2">CCMP125</strain>
    </source>
</reference>
<sequence length="156" mass="16742">MDTGVESSNSGNGVLEFKNRQKSAECLALRKQILPHVVMLHCHLCQETAEWMASSLQQMVSHLAMSSSSNAEPLSSALALLDPSTSTPSSGAAGPSPKSLTPLSPTYWTTQAMEIADTLASDSYGIPVHEQILEQMAQLTVLHLQYCADLEQSPSL</sequence>
<accession>A0A7S3DUJ3</accession>
<evidence type="ECO:0000313" key="2">
    <source>
        <dbReference type="EMBL" id="CAD9982087.1"/>
    </source>
</evidence>
<organism evidence="2">
    <name type="scientific">Entomoneis paludosa</name>
    <dbReference type="NCBI Taxonomy" id="265537"/>
    <lineage>
        <taxon>Eukaryota</taxon>
        <taxon>Sar</taxon>
        <taxon>Stramenopiles</taxon>
        <taxon>Ochrophyta</taxon>
        <taxon>Bacillariophyta</taxon>
        <taxon>Bacillariophyceae</taxon>
        <taxon>Bacillariophycidae</taxon>
        <taxon>Entomoneidaceae</taxon>
        <taxon>Entomoneis</taxon>
    </lineage>
</organism>
<proteinExistence type="predicted"/>
<name>A0A7S3DUJ3_9STRA</name>
<feature type="region of interest" description="Disordered" evidence="1">
    <location>
        <begin position="76"/>
        <end position="103"/>
    </location>
</feature>
<evidence type="ECO:0000256" key="1">
    <source>
        <dbReference type="SAM" id="MobiDB-lite"/>
    </source>
</evidence>
<protein>
    <submittedName>
        <fullName evidence="2">Uncharacterized protein</fullName>
    </submittedName>
</protein>
<dbReference type="AlphaFoldDB" id="A0A7S3DUJ3"/>
<dbReference type="EMBL" id="HBHT01030385">
    <property type="protein sequence ID" value="CAD9982087.1"/>
    <property type="molecule type" value="Transcribed_RNA"/>
</dbReference>
<gene>
    <name evidence="2" type="ORF">APAL1065_LOCUS20374</name>
</gene>